<evidence type="ECO:0000256" key="1">
    <source>
        <dbReference type="SAM" id="MobiDB-lite"/>
    </source>
</evidence>
<dbReference type="Pfam" id="PF03399">
    <property type="entry name" value="SAC3_GANP"/>
    <property type="match status" value="1"/>
</dbReference>
<dbReference type="PANTHER" id="PTHR12436:SF3">
    <property type="entry name" value="GERMINAL-CENTER ASSOCIATED NUCLEAR PROTEIN"/>
    <property type="match status" value="1"/>
</dbReference>
<feature type="region of interest" description="Disordered" evidence="1">
    <location>
        <begin position="1420"/>
        <end position="1440"/>
    </location>
</feature>
<dbReference type="GO" id="GO:0003676">
    <property type="term" value="F:nucleic acid binding"/>
    <property type="evidence" value="ECO:0007669"/>
    <property type="project" value="InterPro"/>
</dbReference>
<feature type="compositionally biased region" description="Polar residues" evidence="1">
    <location>
        <begin position="215"/>
        <end position="237"/>
    </location>
</feature>
<dbReference type="GO" id="GO:0006406">
    <property type="term" value="P:mRNA export from nucleus"/>
    <property type="evidence" value="ECO:0007669"/>
    <property type="project" value="TreeGrafter"/>
</dbReference>
<protein>
    <recommendedName>
        <fullName evidence="2">SAC3/GANP/THP3 conserved domain-containing protein</fullName>
    </recommendedName>
</protein>
<dbReference type="InterPro" id="IPR035979">
    <property type="entry name" value="RBD_domain_sf"/>
</dbReference>
<reference evidence="4" key="2">
    <citation type="submission" date="2023-11" db="UniProtKB">
        <authorList>
            <consortium name="WormBaseParasite"/>
        </authorList>
    </citation>
    <scope>IDENTIFICATION</scope>
</reference>
<feature type="compositionally biased region" description="Low complexity" evidence="1">
    <location>
        <begin position="1427"/>
        <end position="1440"/>
    </location>
</feature>
<dbReference type="Gene3D" id="1.25.40.990">
    <property type="match status" value="1"/>
</dbReference>
<dbReference type="Proteomes" id="UP000050795">
    <property type="component" value="Unassembled WGS sequence"/>
</dbReference>
<proteinExistence type="predicted"/>
<feature type="region of interest" description="Disordered" evidence="1">
    <location>
        <begin position="213"/>
        <end position="237"/>
    </location>
</feature>
<evidence type="ECO:0000313" key="3">
    <source>
        <dbReference type="Proteomes" id="UP000050795"/>
    </source>
</evidence>
<dbReference type="GO" id="GO:0070390">
    <property type="term" value="C:transcription export complex 2"/>
    <property type="evidence" value="ECO:0007669"/>
    <property type="project" value="TreeGrafter"/>
</dbReference>
<organism evidence="3 4">
    <name type="scientific">Trichobilharzia regenti</name>
    <name type="common">Nasal bird schistosome</name>
    <dbReference type="NCBI Taxonomy" id="157069"/>
    <lineage>
        <taxon>Eukaryota</taxon>
        <taxon>Metazoa</taxon>
        <taxon>Spiralia</taxon>
        <taxon>Lophotrochozoa</taxon>
        <taxon>Platyhelminthes</taxon>
        <taxon>Trematoda</taxon>
        <taxon>Digenea</taxon>
        <taxon>Strigeidida</taxon>
        <taxon>Schistosomatoidea</taxon>
        <taxon>Schistosomatidae</taxon>
        <taxon>Trichobilharzia</taxon>
    </lineage>
</organism>
<dbReference type="GO" id="GO:0005737">
    <property type="term" value="C:cytoplasm"/>
    <property type="evidence" value="ECO:0007669"/>
    <property type="project" value="TreeGrafter"/>
</dbReference>
<reference evidence="3" key="1">
    <citation type="submission" date="2022-06" db="EMBL/GenBank/DDBJ databases">
        <authorList>
            <person name="Berger JAMES D."/>
            <person name="Berger JAMES D."/>
        </authorList>
    </citation>
    <scope>NUCLEOTIDE SEQUENCE [LARGE SCALE GENOMIC DNA]</scope>
</reference>
<accession>A0AA85K5F7</accession>
<dbReference type="InterPro" id="IPR045107">
    <property type="entry name" value="SAC3/GANP/THP3"/>
</dbReference>
<keyword evidence="3" id="KW-1185">Reference proteome</keyword>
<evidence type="ECO:0000313" key="4">
    <source>
        <dbReference type="WBParaSite" id="TREG1_74420.1"/>
    </source>
</evidence>
<name>A0AA85K5F7_TRIRE</name>
<evidence type="ECO:0000259" key="2">
    <source>
        <dbReference type="Pfam" id="PF03399"/>
    </source>
</evidence>
<dbReference type="PANTHER" id="PTHR12436">
    <property type="entry name" value="80 KDA MCM3-ASSOCIATED PROTEIN"/>
    <property type="match status" value="1"/>
</dbReference>
<dbReference type="SUPFAM" id="SSF54928">
    <property type="entry name" value="RNA-binding domain, RBD"/>
    <property type="match status" value="1"/>
</dbReference>
<sequence>MPTFGFTSNHKSEENVVKSGNLFDLSPSNSNPIQSQYSTPLTVNINTSAGARRDLDSPEDLYNYAKCSDSNDMQSVDQTHWPAVKLSRLPIGNNTKAYLQNQFQRFGRIERIICQPSLDSAYVAFDSMSSASRAKRLGREPVSPDDGGLPSTVLLTMSRCRRFSNSGSRLSPKFSSTSGFSMNSSNKLQLSSVRTSGLKRPILSRTHTKPIVNKKQFSSVTDSSGDNQSPVTSNSEVTKTLSSLLPFPQPPAPASTSASLLPLPSLSQTVYSTQSIISPISLSNAPIHNGNNLFQQKSVYAVTLEERLSLLQEYYKRDCELRTKSTDSINLYSFAHHSNSNTDEPIHHAPIKGTCEDMCPELERYLRAVHQRVSIFECLPSTLSSNSSSWEMDHTRAVKDYQRSSADQPVPLPRELRPTHVLQRTMAYLLATIADRPEIDTTRSLWKPWYEFMWTRTRAIRKDIRQQNLCCPIVISVIERIARFHIFCAARLVDQPVDSFDPRINSENLTQCLQTLKEMYSDLDMLNSSSTSLLSSSSSSTSAEHLCPNEAEFRAYMLLMKLNDQNEINEAQRLPDRIRKSKPVRFAFAAHEALITNNYVRFFRLARLAQCLPACLMHRYFVQIRGQALTRLSYAFAGHPKREVHYPISTLTRQLGFENNTETKDFCERWGLTTDDSNVIFEKQVQPEPPELPWRENRSFQLIENKRIGTTLSELFNGSPINPSDAIPPPVKSSFDTNGMYIAGGQNTNVQTVTSNNDNNNNNMVVSSSGGFGNALFSNRITADDGSSSNNRNSNIINSTVDYSLSSSSLFPSFQQAKLNSSLITSQSSSSSSWLTGAANTQNKKPIDNQLVEQIFYECVVDDVMHFKELAESLLLQEMIIHEWIENLIETLFKEQLIEIYNKVIHPVNEMSKVMIESLINEIINEELYHIVQSEFILESLCNEIFDQLIKERLYKLTSSSLTKSLATSLYNANLIKYCVNHFRYLIWKREEAEQDEILLNRMSTSVGVDCLPLRLMLINNYHDYYCNTTKVNVSANQSQANNNLSDAIDSQKTGILPVRNALLDNHYLMNSRFSPEISKVDDGLTWSVLKPSSIFCKYPLGIYTSILLPPYGCSETVQKQLKNTVHWIYRKFKDFPLILLDKWPDSSLSGKLSALIVIGQFNHPITREQLVLSMQPLDSSDVSLSNSSSQRKPVDDHLLVLAITIATQTPLSLSTENLKNPLNDNDGICVLQLTNHISLGSGGKFLPNPYWSINLQYSLNWLEECFRRMLNRSPVDVRSWNHRRKCQINNASNNNRNHHIYSTTSLSSLSASTSASTVPAEVTVYTELSDLVDQYIDACFLRPLADLSAFWKSQDFVDPSMKSLLDAYHTMLSRLFVQLLPVNKELTNRLHNTLILSKKVINLVCIDYLEETKTESKTPSNLALKSPSSPSSSSSSSSSSWSILVQNWTTLSKELNFSLSTECWINTSIRKVEQNFKLHLNKVFSPSPVYKSSSTSSSIISNSIRKVLPSVYLAPNLNLFFALIRNGLNNLSNVLVNNYKAKSNIELAKVIEFSNVIVKLIEQIEPESILNDMTEYFKNIDEPCMKQVNAINLSIHNSRYNDIKKCLLITKPSSSSSLTSMSASASISASNVEQEESSLSVRLDKLCLKIQQVENSMTEALNETTQSTSSIQ</sequence>
<feature type="domain" description="SAC3/GANP/THP3 conserved" evidence="2">
    <location>
        <begin position="358"/>
        <end position="675"/>
    </location>
</feature>
<dbReference type="WBParaSite" id="TREG1_74420.1">
    <property type="protein sequence ID" value="TREG1_74420.1"/>
    <property type="gene ID" value="TREG1_74420"/>
</dbReference>
<dbReference type="InterPro" id="IPR005062">
    <property type="entry name" value="SAC3/GANP/THP3_conserved"/>
</dbReference>